<protein>
    <submittedName>
        <fullName evidence="3">FAD-dependent monooxygenase</fullName>
    </submittedName>
</protein>
<dbReference type="Pfam" id="PF01494">
    <property type="entry name" value="FAD_binding_3"/>
    <property type="match status" value="1"/>
</dbReference>
<dbReference type="RefSeq" id="WP_311687961.1">
    <property type="nucleotide sequence ID" value="NZ_JAVREU010000021.1"/>
</dbReference>
<feature type="region of interest" description="Disordered" evidence="1">
    <location>
        <begin position="1"/>
        <end position="28"/>
    </location>
</feature>
<dbReference type="PRINTS" id="PR00420">
    <property type="entry name" value="RNGMNOXGNASE"/>
</dbReference>
<dbReference type="Gene3D" id="3.50.50.60">
    <property type="entry name" value="FAD/NAD(P)-binding domain"/>
    <property type="match status" value="1"/>
</dbReference>
<evidence type="ECO:0000313" key="3">
    <source>
        <dbReference type="EMBL" id="MDT0392121.1"/>
    </source>
</evidence>
<organism evidence="3 4">
    <name type="scientific">Streptomyces dubilierae</name>
    <dbReference type="NCBI Taxonomy" id="3075533"/>
    <lineage>
        <taxon>Bacteria</taxon>
        <taxon>Bacillati</taxon>
        <taxon>Actinomycetota</taxon>
        <taxon>Actinomycetes</taxon>
        <taxon>Kitasatosporales</taxon>
        <taxon>Streptomycetaceae</taxon>
        <taxon>Streptomyces</taxon>
    </lineage>
</organism>
<dbReference type="PANTHER" id="PTHR46865">
    <property type="entry name" value="OXIDOREDUCTASE-RELATED"/>
    <property type="match status" value="1"/>
</dbReference>
<comment type="caution">
    <text evidence="3">The sequence shown here is derived from an EMBL/GenBank/DDBJ whole genome shotgun (WGS) entry which is preliminary data.</text>
</comment>
<keyword evidence="3" id="KW-0560">Oxidoreductase</keyword>
<dbReference type="InterPro" id="IPR051704">
    <property type="entry name" value="FAD_aromatic-hydroxylase"/>
</dbReference>
<evidence type="ECO:0000256" key="1">
    <source>
        <dbReference type="SAM" id="MobiDB-lite"/>
    </source>
</evidence>
<dbReference type="InterPro" id="IPR036188">
    <property type="entry name" value="FAD/NAD-bd_sf"/>
</dbReference>
<dbReference type="SUPFAM" id="SSF51905">
    <property type="entry name" value="FAD/NAD(P)-binding domain"/>
    <property type="match status" value="1"/>
</dbReference>
<dbReference type="PANTHER" id="PTHR46865:SF2">
    <property type="entry name" value="MONOOXYGENASE"/>
    <property type="match status" value="1"/>
</dbReference>
<accession>A0ABU2PIY6</accession>
<dbReference type="GO" id="GO:0004497">
    <property type="term" value="F:monooxygenase activity"/>
    <property type="evidence" value="ECO:0007669"/>
    <property type="project" value="UniProtKB-KW"/>
</dbReference>
<evidence type="ECO:0000259" key="2">
    <source>
        <dbReference type="Pfam" id="PF01494"/>
    </source>
</evidence>
<keyword evidence="3" id="KW-0503">Monooxygenase</keyword>
<reference evidence="4" key="1">
    <citation type="submission" date="2023-07" db="EMBL/GenBank/DDBJ databases">
        <title>30 novel species of actinomycetes from the DSMZ collection.</title>
        <authorList>
            <person name="Nouioui I."/>
        </authorList>
    </citation>
    <scope>NUCLEOTIDE SEQUENCE [LARGE SCALE GENOMIC DNA]</scope>
    <source>
        <strain evidence="4">DSM 41921</strain>
    </source>
</reference>
<keyword evidence="4" id="KW-1185">Reference proteome</keyword>
<name>A0ABU2PIY6_9ACTN</name>
<gene>
    <name evidence="3" type="ORF">RM641_32285</name>
</gene>
<dbReference type="EMBL" id="JAVREU010000021">
    <property type="protein sequence ID" value="MDT0392121.1"/>
    <property type="molecule type" value="Genomic_DNA"/>
</dbReference>
<dbReference type="Gene3D" id="3.30.9.10">
    <property type="entry name" value="D-Amino Acid Oxidase, subunit A, domain 2"/>
    <property type="match status" value="1"/>
</dbReference>
<dbReference type="InterPro" id="IPR002938">
    <property type="entry name" value="FAD-bd"/>
</dbReference>
<proteinExistence type="predicted"/>
<feature type="domain" description="FAD-binding" evidence="2">
    <location>
        <begin position="31"/>
        <end position="345"/>
    </location>
</feature>
<sequence length="419" mass="45222">MTRTDPARPVSAPPRPVPAPPRPVGRTPGRKVLISGASIAGPALAYWLSRHGYAVTVVEKASAPRHGGYPVDIRGTALEVVRRMGILPSLQDAHVDLRRLTFLDEDGGEVVSVGPHTVTGATGRDLEVRRGDLTRALHAAVRDDVEFLFDDSIDTLDASGHGLDVTFRGGGTRTFDLVFGADGVHSRTRELVFGPEERFHRHLGYCFAVFTMRNTLGLSHETVMWNSPGRAAALYAVGDDDEVHAFLNFAHPEPPYDALRNAQAQRALIDEVFADAGWEVPGMLAALRDADDLYFDAVSQIRMPRWSSGRVSLLGDAAYAPSFLTGQGTSLALVGAYMLAASLADRDHTTGFAAYERDTRGFVTANQDQVGEGEAKLFPTTARALERRNTMLRQLATLPAATGRPAHSALTLPAVVPAR</sequence>
<feature type="compositionally biased region" description="Pro residues" evidence="1">
    <location>
        <begin position="11"/>
        <end position="23"/>
    </location>
</feature>
<evidence type="ECO:0000313" key="4">
    <source>
        <dbReference type="Proteomes" id="UP001183586"/>
    </source>
</evidence>
<dbReference type="Proteomes" id="UP001183586">
    <property type="component" value="Unassembled WGS sequence"/>
</dbReference>